<proteinExistence type="predicted"/>
<dbReference type="SUPFAM" id="SSF56672">
    <property type="entry name" value="DNA/RNA polymerases"/>
    <property type="match status" value="1"/>
</dbReference>
<accession>A0A1S4DRB3</accession>
<protein>
    <submittedName>
        <fullName evidence="2">Uncharacterized mitochondrial protein AtMg00810-like</fullName>
    </submittedName>
</protein>
<reference evidence="2" key="1">
    <citation type="submission" date="2025-08" db="UniProtKB">
        <authorList>
            <consortium name="RefSeq"/>
        </authorList>
    </citation>
    <scope>IDENTIFICATION</scope>
</reference>
<name>A0A1S4DRB3_TOBAC</name>
<dbReference type="OrthoDB" id="414945at2759"/>
<dbReference type="PANTHER" id="PTHR11439">
    <property type="entry name" value="GAG-POL-RELATED RETROTRANSPOSON"/>
    <property type="match status" value="1"/>
</dbReference>
<gene>
    <name evidence="2" type="primary">LOC107832356</name>
</gene>
<dbReference type="PANTHER" id="PTHR11439:SF470">
    <property type="entry name" value="CYSTEINE-RICH RLK (RECEPTOR-LIKE PROTEIN KINASE) 8"/>
    <property type="match status" value="1"/>
</dbReference>
<dbReference type="AlphaFoldDB" id="A0A1S4DRB3"/>
<evidence type="ECO:0000313" key="2">
    <source>
        <dbReference type="RefSeq" id="XP_016515674.1"/>
    </source>
</evidence>
<dbReference type="PaxDb" id="4097-A0A1S4DRB3"/>
<dbReference type="RefSeq" id="XP_016515674.1">
    <property type="nucleotide sequence ID" value="XM_016660188.1"/>
</dbReference>
<dbReference type="InterPro" id="IPR013103">
    <property type="entry name" value="RVT_2"/>
</dbReference>
<dbReference type="STRING" id="4097.A0A1S4DRB3"/>
<dbReference type="InterPro" id="IPR043502">
    <property type="entry name" value="DNA/RNA_pol_sf"/>
</dbReference>
<dbReference type="Pfam" id="PF07727">
    <property type="entry name" value="RVT_2"/>
    <property type="match status" value="1"/>
</dbReference>
<evidence type="ECO:0000259" key="1">
    <source>
        <dbReference type="Pfam" id="PF07727"/>
    </source>
</evidence>
<dbReference type="KEGG" id="nta:107832356"/>
<sequence length="302" mass="33652">MVYVDDISLAGDNGQVIADLEAFLDQQFRIKDRSSVHYFLGLEVSLVEGGYVVHQHKYTTDLLSEFHCLDAKPVTTPLVPQNKLHIDSSDPISDPSTYRRLIGKLNFLQHTKPDISFFVQHLSEFLGILLSSSSDFTLKAYSDSDWAACPISRRSVTGYFILLGDSHVSWKSKKHPTVSLSSAEAEYRELKHVVAEVSWLLRLLANVGLSITSLVSVFCDSQVAVHITRNSVFHERTKHIEVDCHYVGDVLSSGVISLHHVHTYAQLADMLTKALTGVPHHKLLCKLGFHSPSSFRGVGVGW</sequence>
<dbReference type="CDD" id="cd09272">
    <property type="entry name" value="RNase_HI_RT_Ty1"/>
    <property type="match status" value="1"/>
</dbReference>
<feature type="domain" description="Reverse transcriptase Ty1/copia-type" evidence="1">
    <location>
        <begin position="2"/>
        <end position="79"/>
    </location>
</feature>
<organism evidence="2">
    <name type="scientific">Nicotiana tabacum</name>
    <name type="common">Common tobacco</name>
    <dbReference type="NCBI Taxonomy" id="4097"/>
    <lineage>
        <taxon>Eukaryota</taxon>
        <taxon>Viridiplantae</taxon>
        <taxon>Streptophyta</taxon>
        <taxon>Embryophyta</taxon>
        <taxon>Tracheophyta</taxon>
        <taxon>Spermatophyta</taxon>
        <taxon>Magnoliopsida</taxon>
        <taxon>eudicotyledons</taxon>
        <taxon>Gunneridae</taxon>
        <taxon>Pentapetalae</taxon>
        <taxon>asterids</taxon>
        <taxon>lamiids</taxon>
        <taxon>Solanales</taxon>
        <taxon>Solanaceae</taxon>
        <taxon>Nicotianoideae</taxon>
        <taxon>Nicotianeae</taxon>
        <taxon>Nicotiana</taxon>
    </lineage>
</organism>